<dbReference type="STRING" id="237018.SAMN04489723_11473"/>
<evidence type="ECO:0000256" key="1">
    <source>
        <dbReference type="ARBA" id="ARBA00009477"/>
    </source>
</evidence>
<evidence type="ECO:0000256" key="3">
    <source>
        <dbReference type="SAM" id="SignalP"/>
    </source>
</evidence>
<dbReference type="GO" id="GO:0030313">
    <property type="term" value="C:cell envelope"/>
    <property type="evidence" value="ECO:0007669"/>
    <property type="project" value="TreeGrafter"/>
</dbReference>
<dbReference type="SUPFAM" id="SSF111369">
    <property type="entry name" value="HlyD-like secretion proteins"/>
    <property type="match status" value="1"/>
</dbReference>
<evidence type="ECO:0000313" key="5">
    <source>
        <dbReference type="EMBL" id="SFB50493.1"/>
    </source>
</evidence>
<dbReference type="InterPro" id="IPR058792">
    <property type="entry name" value="Beta-barrel_RND_2"/>
</dbReference>
<dbReference type="GO" id="GO:0022857">
    <property type="term" value="F:transmembrane transporter activity"/>
    <property type="evidence" value="ECO:0007669"/>
    <property type="project" value="InterPro"/>
</dbReference>
<feature type="chain" id="PRO_5011732806" evidence="3">
    <location>
        <begin position="24"/>
        <end position="396"/>
    </location>
</feature>
<dbReference type="Gene3D" id="6.10.140.1990">
    <property type="match status" value="1"/>
</dbReference>
<dbReference type="GO" id="GO:0060003">
    <property type="term" value="P:copper ion export"/>
    <property type="evidence" value="ECO:0007669"/>
    <property type="project" value="TreeGrafter"/>
</dbReference>
<dbReference type="AlphaFoldDB" id="A0A1I1BQ79"/>
<sequence>MKKYIIKSLYTLAAIILITSCNSKVDSIEIQGDHKEDESRVELSQAQFEVTGIELGKLEYRTIGSELMVNGMIDVPPQNNISITMPYGGFVKNTTLLPGDAVKKGQLLVTIENPDFIQFQQDYLESLANSSFLKAEYERQEKLYGEQVASGKSFEQSKSNYLVNEARINTSKAKLTMIGFDPKQVETGEIMSVVNIYSPVSGAVLDVYTNIGKYVSPQDVIMDLTNSDDLHVELSVYENDIPKIKKGQRIKFNIANTNEEWREAHVFLVGKGVREDRSVTVHGHLDSKNTDLLPGMYVTAKIETASEEVLVAPDDAVVRFGEKHFIFSYLGQRDDDGEPAYDYEMIEVEMGNKEDGYTQVTLLDSGLSYQDIKLVTKGAFTLLSKAKNSEEEGGHH</sequence>
<feature type="domain" description="CusB-like beta-barrel" evidence="4">
    <location>
        <begin position="232"/>
        <end position="305"/>
    </location>
</feature>
<dbReference type="GO" id="GO:1990961">
    <property type="term" value="P:xenobiotic detoxification by transmembrane export across the plasma membrane"/>
    <property type="evidence" value="ECO:0007669"/>
    <property type="project" value="InterPro"/>
</dbReference>
<dbReference type="GO" id="GO:0019898">
    <property type="term" value="C:extrinsic component of membrane"/>
    <property type="evidence" value="ECO:0007669"/>
    <property type="project" value="InterPro"/>
</dbReference>
<evidence type="ECO:0000256" key="2">
    <source>
        <dbReference type="ARBA" id="ARBA00022448"/>
    </source>
</evidence>
<keyword evidence="6" id="KW-1185">Reference proteome</keyword>
<dbReference type="Gene3D" id="2.40.420.20">
    <property type="match status" value="1"/>
</dbReference>
<feature type="signal peptide" evidence="3">
    <location>
        <begin position="1"/>
        <end position="23"/>
    </location>
</feature>
<dbReference type="OrthoDB" id="9814657at2"/>
<gene>
    <name evidence="5" type="ORF">SAMN04489723_11473</name>
</gene>
<protein>
    <submittedName>
        <fullName evidence="5">Membrane fusion protein, cobalt-zinc-cadmium efflux system</fullName>
    </submittedName>
</protein>
<dbReference type="GO" id="GO:1990195">
    <property type="term" value="C:macrolide transmembrane transporter complex"/>
    <property type="evidence" value="ECO:0007669"/>
    <property type="project" value="InterPro"/>
</dbReference>
<name>A0A1I1BQ79_9BACT</name>
<reference evidence="5 6" key="1">
    <citation type="submission" date="2016-10" db="EMBL/GenBank/DDBJ databases">
        <authorList>
            <person name="de Groot N.N."/>
        </authorList>
    </citation>
    <scope>NUCLEOTIDE SEQUENCE [LARGE SCALE GENOMIC DNA]</scope>
    <source>
        <strain evidence="5 6">DSM 23399</strain>
    </source>
</reference>
<dbReference type="Gene3D" id="2.40.30.170">
    <property type="match status" value="1"/>
</dbReference>
<dbReference type="PROSITE" id="PS51257">
    <property type="entry name" value="PROKAR_LIPOPROTEIN"/>
    <property type="match status" value="1"/>
</dbReference>
<keyword evidence="3" id="KW-0732">Signal</keyword>
<dbReference type="GO" id="GO:0015679">
    <property type="term" value="P:plasma membrane copper ion transport"/>
    <property type="evidence" value="ECO:0007669"/>
    <property type="project" value="TreeGrafter"/>
</dbReference>
<dbReference type="Proteomes" id="UP000198790">
    <property type="component" value="Unassembled WGS sequence"/>
</dbReference>
<dbReference type="PANTHER" id="PTHR30097:SF4">
    <property type="entry name" value="SLR6042 PROTEIN"/>
    <property type="match status" value="1"/>
</dbReference>
<dbReference type="InterPro" id="IPR051909">
    <property type="entry name" value="MFP_Cation_Efflux"/>
</dbReference>
<dbReference type="PANTHER" id="PTHR30097">
    <property type="entry name" value="CATION EFFLUX SYSTEM PROTEIN CUSB"/>
    <property type="match status" value="1"/>
</dbReference>
<dbReference type="EMBL" id="FOKK01000014">
    <property type="protein sequence ID" value="SFB50493.1"/>
    <property type="molecule type" value="Genomic_DNA"/>
</dbReference>
<evidence type="ECO:0000259" key="4">
    <source>
        <dbReference type="Pfam" id="PF25954"/>
    </source>
</evidence>
<dbReference type="Pfam" id="PF25954">
    <property type="entry name" value="Beta-barrel_RND_2"/>
    <property type="match status" value="1"/>
</dbReference>
<comment type="similarity">
    <text evidence="1">Belongs to the membrane fusion protein (MFP) (TC 8.A.1) family.</text>
</comment>
<proteinExistence type="inferred from homology"/>
<evidence type="ECO:0000313" key="6">
    <source>
        <dbReference type="Proteomes" id="UP000198790"/>
    </source>
</evidence>
<dbReference type="NCBIfam" id="TIGR01730">
    <property type="entry name" value="RND_mfp"/>
    <property type="match status" value="1"/>
</dbReference>
<dbReference type="InterPro" id="IPR030190">
    <property type="entry name" value="MacA_alpha-hairpin_sf"/>
</dbReference>
<dbReference type="RefSeq" id="WP_092899456.1">
    <property type="nucleotide sequence ID" value="NZ_FOKK01000014.1"/>
</dbReference>
<keyword evidence="2" id="KW-0813">Transport</keyword>
<accession>A0A1I1BQ79</accession>
<organism evidence="5 6">
    <name type="scientific">Algoriphagus aquimarinus</name>
    <dbReference type="NCBI Taxonomy" id="237018"/>
    <lineage>
        <taxon>Bacteria</taxon>
        <taxon>Pseudomonadati</taxon>
        <taxon>Bacteroidota</taxon>
        <taxon>Cytophagia</taxon>
        <taxon>Cytophagales</taxon>
        <taxon>Cyclobacteriaceae</taxon>
        <taxon>Algoriphagus</taxon>
    </lineage>
</organism>
<dbReference type="InterPro" id="IPR006143">
    <property type="entry name" value="RND_pump_MFP"/>
</dbReference>